<dbReference type="PROSITE" id="PS51387">
    <property type="entry name" value="FAD_PCMH"/>
    <property type="match status" value="1"/>
</dbReference>
<dbReference type="PANTHER" id="PTHR43716:SF2">
    <property type="entry name" value="BLL6224 PROTEIN"/>
    <property type="match status" value="1"/>
</dbReference>
<dbReference type="InterPro" id="IPR016167">
    <property type="entry name" value="FAD-bd_PCMH_sub1"/>
</dbReference>
<organism evidence="6 7">
    <name type="scientific">Candidatus Phycosocius bacilliformis</name>
    <dbReference type="NCBI Taxonomy" id="1445552"/>
    <lineage>
        <taxon>Bacteria</taxon>
        <taxon>Pseudomonadati</taxon>
        <taxon>Pseudomonadota</taxon>
        <taxon>Alphaproteobacteria</taxon>
        <taxon>Caulobacterales</taxon>
        <taxon>Caulobacterales incertae sedis</taxon>
        <taxon>Candidatus Phycosocius</taxon>
    </lineage>
</organism>
<dbReference type="Gene3D" id="3.30.70.2190">
    <property type="match status" value="1"/>
</dbReference>
<comment type="similarity">
    <text evidence="2">Belongs to the FAD-binding oxidoreductase/transferase type 4 family.</text>
</comment>
<dbReference type="InterPro" id="IPR016166">
    <property type="entry name" value="FAD-bd_PCMH"/>
</dbReference>
<dbReference type="SUPFAM" id="SSF56176">
    <property type="entry name" value="FAD-binding/transporter-associated domain-like"/>
    <property type="match status" value="1"/>
</dbReference>
<dbReference type="Pfam" id="PF01565">
    <property type="entry name" value="FAD_binding_4"/>
    <property type="match status" value="1"/>
</dbReference>
<dbReference type="GO" id="GO:0022904">
    <property type="term" value="P:respiratory electron transport chain"/>
    <property type="evidence" value="ECO:0007669"/>
    <property type="project" value="TreeGrafter"/>
</dbReference>
<dbReference type="RefSeq" id="WP_108983600.1">
    <property type="nucleotide sequence ID" value="NZ_BFBR01000001.1"/>
</dbReference>
<dbReference type="Gene3D" id="3.30.70.2740">
    <property type="match status" value="1"/>
</dbReference>
<dbReference type="SUPFAM" id="SSF55103">
    <property type="entry name" value="FAD-linked oxidases, C-terminal domain"/>
    <property type="match status" value="1"/>
</dbReference>
<feature type="domain" description="FAD-binding PCMH-type" evidence="5">
    <location>
        <begin position="38"/>
        <end position="216"/>
    </location>
</feature>
<dbReference type="Gene3D" id="3.30.465.10">
    <property type="match status" value="1"/>
</dbReference>
<name>A0A2P2E6P6_9PROT</name>
<evidence type="ECO:0000256" key="4">
    <source>
        <dbReference type="ARBA" id="ARBA00022827"/>
    </source>
</evidence>
<sequence length="465" mass="49795">MDAHLSTLARLKDRLGPHGWTEDPDLIAPHLIEWRDRWSGHAPILLMPSTTEEAQAIIGLCHEAGVAVTTQGGNTGLVGAQIPLGEVLISTKRLNLIRAIDPVDDALVAEAGVVLTQVQDAARQIGKRFPLSLASEGSATIGGLISTNAGGVHVRRHGMMRAQILGLEAVLANGSLYEGLSALRKDNTGYDLKHLFIGAEGTLGLVTAATLKLVAQPRHTTVALLALDTPEQAVALLHRLEEETAAVAAFEVMNHLGVSLAVKNIPNVRIPFGTIPAWMALVEFEGPNADLVDQVEQALASALEAGLAQDAVVAQNETQSKSFWYLREEMSACQKPEGVAAKHDVSVPVSKIPVFLRQADAEADRVAPGARVVAFGHCSDGNIHYDVIQPQDMSGDAYMALVPQMNEAIHDVAMSFNGSISAEHGIGISRRDEFLRREPPAHLALMRAIKASFDPKNIMNPRVLL</sequence>
<evidence type="ECO:0000313" key="6">
    <source>
        <dbReference type="EMBL" id="GBF56744.1"/>
    </source>
</evidence>
<dbReference type="FunFam" id="1.10.45.10:FF:000001">
    <property type="entry name" value="D-lactate dehydrogenase mitochondrial"/>
    <property type="match status" value="1"/>
</dbReference>
<dbReference type="Pfam" id="PF02913">
    <property type="entry name" value="FAD-oxidase_C"/>
    <property type="match status" value="1"/>
</dbReference>
<accession>A0A2P2E6P6</accession>
<evidence type="ECO:0000256" key="1">
    <source>
        <dbReference type="ARBA" id="ARBA00001974"/>
    </source>
</evidence>
<reference evidence="6 7" key="1">
    <citation type="journal article" date="2018" name="Genome Announc.">
        <title>Draft Genome Sequence of "Candidatus Phycosocius bacilliformis," an Alphaproteobacterial Ectosymbiont of the Hydrocarbon-Producing Green Alga Botryococcus braunii.</title>
        <authorList>
            <person name="Tanabe Y."/>
            <person name="Yamaguchi H."/>
            <person name="Watanabe M.M."/>
        </authorList>
    </citation>
    <scope>NUCLEOTIDE SEQUENCE [LARGE SCALE GENOMIC DNA]</scope>
    <source>
        <strain evidence="6 7">BOTRYCO-2</strain>
    </source>
</reference>
<dbReference type="Gene3D" id="1.10.45.10">
    <property type="entry name" value="Vanillyl-alcohol Oxidase, Chain A, domain 4"/>
    <property type="match status" value="1"/>
</dbReference>
<dbReference type="InterPro" id="IPR004113">
    <property type="entry name" value="FAD-bd_oxidored_4_C"/>
</dbReference>
<evidence type="ECO:0000256" key="3">
    <source>
        <dbReference type="ARBA" id="ARBA00022630"/>
    </source>
</evidence>
<dbReference type="GO" id="GO:0003824">
    <property type="term" value="F:catalytic activity"/>
    <property type="evidence" value="ECO:0007669"/>
    <property type="project" value="InterPro"/>
</dbReference>
<dbReference type="OrthoDB" id="9809290at2"/>
<evidence type="ECO:0000256" key="2">
    <source>
        <dbReference type="ARBA" id="ARBA00008000"/>
    </source>
</evidence>
<dbReference type="InterPro" id="IPR016169">
    <property type="entry name" value="FAD-bd_PCMH_sub2"/>
</dbReference>
<gene>
    <name evidence="6" type="ORF">PbB2_00401</name>
</gene>
<dbReference type="InterPro" id="IPR016164">
    <property type="entry name" value="FAD-linked_Oxase-like_C"/>
</dbReference>
<keyword evidence="4" id="KW-0274">FAD</keyword>
<proteinExistence type="inferred from homology"/>
<dbReference type="GO" id="GO:0071949">
    <property type="term" value="F:FAD binding"/>
    <property type="evidence" value="ECO:0007669"/>
    <property type="project" value="InterPro"/>
</dbReference>
<protein>
    <submittedName>
        <fullName evidence="6">Putative FAD-linked oxidoreductase</fullName>
    </submittedName>
</protein>
<dbReference type="InterPro" id="IPR051264">
    <property type="entry name" value="FAD-oxidored/transferase_4"/>
</dbReference>
<dbReference type="Proteomes" id="UP000245086">
    <property type="component" value="Unassembled WGS sequence"/>
</dbReference>
<dbReference type="InterPro" id="IPR036318">
    <property type="entry name" value="FAD-bd_PCMH-like_sf"/>
</dbReference>
<dbReference type="InterPro" id="IPR016171">
    <property type="entry name" value="Vanillyl_alc_oxidase_C-sub2"/>
</dbReference>
<comment type="cofactor">
    <cofactor evidence="1">
        <name>FAD</name>
        <dbReference type="ChEBI" id="CHEBI:57692"/>
    </cofactor>
</comment>
<comment type="caution">
    <text evidence="6">The sequence shown here is derived from an EMBL/GenBank/DDBJ whole genome shotgun (WGS) entry which is preliminary data.</text>
</comment>
<keyword evidence="3" id="KW-0285">Flavoprotein</keyword>
<evidence type="ECO:0000313" key="7">
    <source>
        <dbReference type="Proteomes" id="UP000245086"/>
    </source>
</evidence>
<dbReference type="AlphaFoldDB" id="A0A2P2E6P6"/>
<dbReference type="Gene3D" id="3.30.43.10">
    <property type="entry name" value="Uridine Diphospho-n-acetylenolpyruvylglucosamine Reductase, domain 2"/>
    <property type="match status" value="1"/>
</dbReference>
<evidence type="ECO:0000259" key="5">
    <source>
        <dbReference type="PROSITE" id="PS51387"/>
    </source>
</evidence>
<dbReference type="PANTHER" id="PTHR43716">
    <property type="entry name" value="D-2-HYDROXYGLUTARATE DEHYDROGENASE, MITOCHONDRIAL"/>
    <property type="match status" value="1"/>
</dbReference>
<dbReference type="InterPro" id="IPR006094">
    <property type="entry name" value="Oxid_FAD_bind_N"/>
</dbReference>
<keyword evidence="7" id="KW-1185">Reference proteome</keyword>
<dbReference type="EMBL" id="BFBR01000001">
    <property type="protein sequence ID" value="GBF56744.1"/>
    <property type="molecule type" value="Genomic_DNA"/>
</dbReference>